<dbReference type="Proteomes" id="UP000887104">
    <property type="component" value="Unassembled WGS sequence"/>
</dbReference>
<keyword evidence="1" id="KW-0547">Nucleotide-binding</keyword>
<dbReference type="InterPro" id="IPR025669">
    <property type="entry name" value="AAA_dom"/>
</dbReference>
<evidence type="ECO:0000313" key="4">
    <source>
        <dbReference type="EMBL" id="GIU51363.1"/>
    </source>
</evidence>
<reference evidence="4" key="1">
    <citation type="submission" date="2021-05" db="EMBL/GenBank/DDBJ databases">
        <title>Molecular characterization for Shewanella algae harboring chromosomal blaOXA-55-like strains isolated from clinical and environment sample.</title>
        <authorList>
            <person name="Ohama Y."/>
            <person name="Aoki K."/>
            <person name="Harada S."/>
            <person name="Moriya K."/>
            <person name="Ishii Y."/>
            <person name="Tateda K."/>
        </authorList>
    </citation>
    <scope>NUCLEOTIDE SEQUENCE</scope>
    <source>
        <strain evidence="4">JCM 11563</strain>
    </source>
</reference>
<evidence type="ECO:0000313" key="5">
    <source>
        <dbReference type="Proteomes" id="UP000887104"/>
    </source>
</evidence>
<keyword evidence="5" id="KW-1185">Reference proteome</keyword>
<evidence type="ECO:0000259" key="3">
    <source>
        <dbReference type="Pfam" id="PF13614"/>
    </source>
</evidence>
<dbReference type="RefSeq" id="WP_220783042.1">
    <property type="nucleotide sequence ID" value="NZ_BPEY01000114.1"/>
</dbReference>
<keyword evidence="2" id="KW-0067">ATP-binding</keyword>
<gene>
    <name evidence="4" type="ORF">TUM4438_40740</name>
</gene>
<organism evidence="4 5">
    <name type="scientific">Shewanella sairae</name>
    <dbReference type="NCBI Taxonomy" id="190310"/>
    <lineage>
        <taxon>Bacteria</taxon>
        <taxon>Pseudomonadati</taxon>
        <taxon>Pseudomonadota</taxon>
        <taxon>Gammaproteobacteria</taxon>
        <taxon>Alteromonadales</taxon>
        <taxon>Shewanellaceae</taxon>
        <taxon>Shewanella</taxon>
    </lineage>
</organism>
<evidence type="ECO:0000256" key="1">
    <source>
        <dbReference type="ARBA" id="ARBA00022741"/>
    </source>
</evidence>
<dbReference type="PANTHER" id="PTHR43384">
    <property type="entry name" value="SEPTUM SITE-DETERMINING PROTEIN MIND HOMOLOG, CHLOROPLASTIC-RELATED"/>
    <property type="match status" value="1"/>
</dbReference>
<dbReference type="PANTHER" id="PTHR43384:SF6">
    <property type="entry name" value="SEPTUM SITE-DETERMINING PROTEIN MIND HOMOLOG, CHLOROPLASTIC"/>
    <property type="match status" value="1"/>
</dbReference>
<dbReference type="InterPro" id="IPR050625">
    <property type="entry name" value="ParA/MinD_ATPase"/>
</dbReference>
<comment type="caution">
    <text evidence="4">The sequence shown here is derived from an EMBL/GenBank/DDBJ whole genome shotgun (WGS) entry which is preliminary data.</text>
</comment>
<sequence length="401" mass="45218">MTSKFTPFTFNNNVENETNELRDLVVTKDQDLAEAFTQLYATEGVYSLEISLFLDQENISNYTTENYANVIIDMIGVDASTQFERVEQLLTLLDVGVNLIILSDIDSITLQNKMSKAGAIYVLWNKELPNLNWNACSSSNTSKLRGHSERSAKRILVVGTKGGVGVSSFSSFLAHTLASKAGLKVLLVEHDMYSMVSDVYLSLKKFKAKIHTGSLELLDLDTVVAESYVQNVQDKLDFIALDSRDVELNEHSELLFKLSEEIASKYNFIIDSVPISSFDSLRLAINIERYDRVYIICEPSIPSLRAYNQMIQKLGGIKYQTVFNLTRPEKDYLMTVNNSKKRIKASSSICFRYIKEFDKNVLQGGMVSITKNKNFYSLAEIVLALTGKEISPKPIFSIFKK</sequence>
<evidence type="ECO:0000256" key="2">
    <source>
        <dbReference type="ARBA" id="ARBA00022840"/>
    </source>
</evidence>
<protein>
    <recommendedName>
        <fullName evidence="3">AAA domain-containing protein</fullName>
    </recommendedName>
</protein>
<dbReference type="SUPFAM" id="SSF52540">
    <property type="entry name" value="P-loop containing nucleoside triphosphate hydrolases"/>
    <property type="match status" value="1"/>
</dbReference>
<dbReference type="Pfam" id="PF13614">
    <property type="entry name" value="AAA_31"/>
    <property type="match status" value="1"/>
</dbReference>
<dbReference type="EMBL" id="BPEY01000114">
    <property type="protein sequence ID" value="GIU51363.1"/>
    <property type="molecule type" value="Genomic_DNA"/>
</dbReference>
<dbReference type="InterPro" id="IPR027417">
    <property type="entry name" value="P-loop_NTPase"/>
</dbReference>
<proteinExistence type="predicted"/>
<dbReference type="Gene3D" id="3.40.50.300">
    <property type="entry name" value="P-loop containing nucleotide triphosphate hydrolases"/>
    <property type="match status" value="1"/>
</dbReference>
<feature type="domain" description="AAA" evidence="3">
    <location>
        <begin position="153"/>
        <end position="318"/>
    </location>
</feature>
<name>A0ABQ4PQF2_9GAMM</name>
<accession>A0ABQ4PQF2</accession>